<dbReference type="RefSeq" id="XP_018042680.1">
    <property type="nucleotide sequence ID" value="XM_018175566.1"/>
</dbReference>
<reference evidence="1 2" key="1">
    <citation type="submission" date="2016-05" db="EMBL/GenBank/DDBJ databases">
        <title>Comparative analysis of secretome profiles of manganese(II)-oxidizing ascomycete fungi.</title>
        <authorList>
            <consortium name="DOE Joint Genome Institute"/>
            <person name="Zeiner C.A."/>
            <person name="Purvine S.O."/>
            <person name="Zink E.M."/>
            <person name="Wu S."/>
            <person name="Pasa-Tolic L."/>
            <person name="Chaput D.L."/>
            <person name="Haridas S."/>
            <person name="Grigoriev I.V."/>
            <person name="Santelli C.M."/>
            <person name="Hansel C.M."/>
        </authorList>
    </citation>
    <scope>NUCLEOTIDE SEQUENCE [LARGE SCALE GENOMIC DNA]</scope>
    <source>
        <strain evidence="1 2">AP3s5-JAC2a</strain>
    </source>
</reference>
<proteinExistence type="predicted"/>
<dbReference type="AlphaFoldDB" id="A0A177CXN4"/>
<gene>
    <name evidence="1" type="ORF">CC84DRAFT_112000</name>
</gene>
<accession>A0A177CXN4</accession>
<organism evidence="1 2">
    <name type="scientific">Paraphaeosphaeria sporulosa</name>
    <dbReference type="NCBI Taxonomy" id="1460663"/>
    <lineage>
        <taxon>Eukaryota</taxon>
        <taxon>Fungi</taxon>
        <taxon>Dikarya</taxon>
        <taxon>Ascomycota</taxon>
        <taxon>Pezizomycotina</taxon>
        <taxon>Dothideomycetes</taxon>
        <taxon>Pleosporomycetidae</taxon>
        <taxon>Pleosporales</taxon>
        <taxon>Massarineae</taxon>
        <taxon>Didymosphaeriaceae</taxon>
        <taxon>Paraphaeosphaeria</taxon>
    </lineage>
</organism>
<evidence type="ECO:0000313" key="1">
    <source>
        <dbReference type="EMBL" id="OAG12315.1"/>
    </source>
</evidence>
<dbReference type="OrthoDB" id="3773639at2759"/>
<dbReference type="EMBL" id="KV441548">
    <property type="protein sequence ID" value="OAG12315.1"/>
    <property type="molecule type" value="Genomic_DNA"/>
</dbReference>
<dbReference type="InParanoid" id="A0A177CXN4"/>
<name>A0A177CXN4_9PLEO</name>
<protein>
    <submittedName>
        <fullName evidence="1">Uncharacterized protein</fullName>
    </submittedName>
</protein>
<sequence>MFPKNIMDHFWDTLINAAGVFTPGLPNYAPQQSATFVPLPKVYTLEWTEPASLGNGKTDFPPSDKEAIDICDPQVNPALHKSALDIVRLSNDYFFKSGCRSNLENAYPKHERVMELALKFNEDFEVHKYPLPPDLRILWATDRDYHPSDKAVPWPNRLWIVACETFIYVNDAEKRMLRTRTEAEQQKRYAASFSDVVDYNEFLVDMFMTYLAHLEGDLANCIDEQPSNAEFDALFNKRVNKNSITLYDLHRTFPDVRDIQDFLRRVEYFAVFDPSPQASFGSSVVPEGAYFRKPIPSTSQIVKALHSPMTLPQIFESLAKLYPEYAHGVGSQEAVLHRLIEFASPDVTTRKFIRKTTALPNEAEIWEALENGPLSINRLAACFPNRITSIEEFTTTVRNSEVAYHEDPLVYGDCTARVFLQFFSKAGPVTASS</sequence>
<dbReference type="Proteomes" id="UP000077069">
    <property type="component" value="Unassembled WGS sequence"/>
</dbReference>
<keyword evidence="2" id="KW-1185">Reference proteome</keyword>
<evidence type="ECO:0000313" key="2">
    <source>
        <dbReference type="Proteomes" id="UP000077069"/>
    </source>
</evidence>
<dbReference type="GeneID" id="28759052"/>